<dbReference type="PROSITE" id="PS00022">
    <property type="entry name" value="EGF_1"/>
    <property type="match status" value="1"/>
</dbReference>
<evidence type="ECO:0000313" key="5">
    <source>
        <dbReference type="Proteomes" id="UP000245119"/>
    </source>
</evidence>
<evidence type="ECO:0000256" key="2">
    <source>
        <dbReference type="PROSITE-ProRule" id="PRU00076"/>
    </source>
</evidence>
<feature type="disulfide bond" evidence="2">
    <location>
        <begin position="509"/>
        <end position="526"/>
    </location>
</feature>
<dbReference type="Proteomes" id="UP000245119">
    <property type="component" value="Linkage Group LG4"/>
</dbReference>
<dbReference type="AlphaFoldDB" id="A0A2T7PFE4"/>
<sequence length="593" mass="64553">MAMLESLFMHQQNPTGNLKCTLDSTYTALDTDVFFYGCNLSRKSLTEVVVRITDIEILISTSGIYLTTSITMATSLLPYTLGLLSGSGSPDASQKLVHLTSIHNTVSLDFCRGGVTQQAAQTSPSGTGLFTGLSMATPVLTNGTFNLSSYSTPECDVFIHFPSLPHRIQRNSGYSLHLNNSAAYTNFSLADTNLNVSIEFTVRMLHLENKRQAMLAFTNDNVFLVSLINATVYVEATMPSAMGVEIAIRDTNIQLELGQWNKIILTYNGVTAELTLFHFNSSAWLERRDFVIVPRIFSAPGVLSLGSWQPPQDGKPHPRIYPFSGEVENFLIWEQVIEPNLVLDLWLMDPAIARSALHFSWTFDEGQGLTSVDTIKKETIDLPTPPLLSPAWLVSDLTYTMTRTSEDVLQTVLGADLNKIALNTDSCKVFIKDQSLAGCATISQATKDDLYALCSYAMNIIDYRQAALSVIFSYLSMCTNSVSPSPTLVHAVCSAEVQWQETAICSPGCVFGTSVTTSQAVNSSQCSCAQGYYGASCQLTCPGGSNSPCNNQGSCQADGTCICSSNWNGSAACESCTSNYTLEQIVQYTCLHL</sequence>
<reference evidence="4 5" key="1">
    <citation type="submission" date="2018-04" db="EMBL/GenBank/DDBJ databases">
        <title>The genome of golden apple snail Pomacea canaliculata provides insight into stress tolerance and invasive adaptation.</title>
        <authorList>
            <person name="Liu C."/>
            <person name="Liu B."/>
            <person name="Ren Y."/>
            <person name="Zhang Y."/>
            <person name="Wang H."/>
            <person name="Li S."/>
            <person name="Jiang F."/>
            <person name="Yin L."/>
            <person name="Zhang G."/>
            <person name="Qian W."/>
            <person name="Fan W."/>
        </authorList>
    </citation>
    <scope>NUCLEOTIDE SEQUENCE [LARGE SCALE GENOMIC DNA]</scope>
    <source>
        <strain evidence="4">SZHN2017</strain>
        <tissue evidence="4">Muscle</tissue>
    </source>
</reference>
<feature type="disulfide bond" evidence="2">
    <location>
        <begin position="528"/>
        <end position="537"/>
    </location>
</feature>
<dbReference type="InterPro" id="IPR000742">
    <property type="entry name" value="EGF"/>
</dbReference>
<keyword evidence="1 2" id="KW-1015">Disulfide bond</keyword>
<dbReference type="EMBL" id="PZQS01000004">
    <property type="protein sequence ID" value="PVD32137.1"/>
    <property type="molecule type" value="Genomic_DNA"/>
</dbReference>
<comment type="caution">
    <text evidence="2">Lacks conserved residue(s) required for the propagation of feature annotation.</text>
</comment>
<dbReference type="OrthoDB" id="10038561at2759"/>
<dbReference type="SMART" id="SM00181">
    <property type="entry name" value="EGF"/>
    <property type="match status" value="2"/>
</dbReference>
<dbReference type="PROSITE" id="PS50026">
    <property type="entry name" value="EGF_3"/>
    <property type="match status" value="1"/>
</dbReference>
<name>A0A2T7PFE4_POMCA</name>
<organism evidence="4 5">
    <name type="scientific">Pomacea canaliculata</name>
    <name type="common">Golden apple snail</name>
    <dbReference type="NCBI Taxonomy" id="400727"/>
    <lineage>
        <taxon>Eukaryota</taxon>
        <taxon>Metazoa</taxon>
        <taxon>Spiralia</taxon>
        <taxon>Lophotrochozoa</taxon>
        <taxon>Mollusca</taxon>
        <taxon>Gastropoda</taxon>
        <taxon>Caenogastropoda</taxon>
        <taxon>Architaenioglossa</taxon>
        <taxon>Ampullarioidea</taxon>
        <taxon>Ampullariidae</taxon>
        <taxon>Pomacea</taxon>
    </lineage>
</organism>
<dbReference type="Gene3D" id="2.60.120.200">
    <property type="match status" value="1"/>
</dbReference>
<comment type="caution">
    <text evidence="4">The sequence shown here is derived from an EMBL/GenBank/DDBJ whole genome shotgun (WGS) entry which is preliminary data.</text>
</comment>
<dbReference type="Gene3D" id="2.10.25.10">
    <property type="entry name" value="Laminin"/>
    <property type="match status" value="1"/>
</dbReference>
<protein>
    <recommendedName>
        <fullName evidence="3">EGF-like domain-containing protein</fullName>
    </recommendedName>
</protein>
<feature type="domain" description="EGF-like" evidence="3">
    <location>
        <begin position="501"/>
        <end position="538"/>
    </location>
</feature>
<evidence type="ECO:0000313" key="4">
    <source>
        <dbReference type="EMBL" id="PVD32137.1"/>
    </source>
</evidence>
<keyword evidence="2" id="KW-0245">EGF-like domain</keyword>
<evidence type="ECO:0000259" key="3">
    <source>
        <dbReference type="PROSITE" id="PS50026"/>
    </source>
</evidence>
<keyword evidence="5" id="KW-1185">Reference proteome</keyword>
<evidence type="ECO:0000256" key="1">
    <source>
        <dbReference type="ARBA" id="ARBA00023157"/>
    </source>
</evidence>
<gene>
    <name evidence="4" type="ORF">C0Q70_07565</name>
</gene>
<accession>A0A2T7PFE4</accession>
<proteinExistence type="predicted"/>
<dbReference type="InterPro" id="IPR013320">
    <property type="entry name" value="ConA-like_dom_sf"/>
</dbReference>
<dbReference type="SUPFAM" id="SSF49899">
    <property type="entry name" value="Concanavalin A-like lectins/glucanases"/>
    <property type="match status" value="1"/>
</dbReference>